<keyword evidence="7" id="KW-1185">Reference proteome</keyword>
<dbReference type="InterPro" id="IPR005822">
    <property type="entry name" value="Ribosomal_uL13"/>
</dbReference>
<dbReference type="STRING" id="743971.MYF_03130"/>
<evidence type="ECO:0000256" key="5">
    <source>
        <dbReference type="SAM" id="MobiDB-lite"/>
    </source>
</evidence>
<comment type="similarity">
    <text evidence="1 4">Belongs to the universal ribosomal protein uL13 family.</text>
</comment>
<dbReference type="HAMAP" id="MF_01366">
    <property type="entry name" value="Ribosomal_uL13"/>
    <property type="match status" value="1"/>
</dbReference>
<dbReference type="GO" id="GO:0022625">
    <property type="term" value="C:cytosolic large ribosomal subunit"/>
    <property type="evidence" value="ECO:0007669"/>
    <property type="project" value="TreeGrafter"/>
</dbReference>
<dbReference type="GO" id="GO:0003735">
    <property type="term" value="F:structural constituent of ribosome"/>
    <property type="evidence" value="ECO:0007669"/>
    <property type="project" value="InterPro"/>
</dbReference>
<dbReference type="NCBIfam" id="TIGR01066">
    <property type="entry name" value="rplM_bact"/>
    <property type="match status" value="1"/>
</dbReference>
<dbReference type="InterPro" id="IPR036899">
    <property type="entry name" value="Ribosomal_uL13_sf"/>
</dbReference>
<dbReference type="InterPro" id="IPR005823">
    <property type="entry name" value="Ribosomal_uL13_bac-type"/>
</dbReference>
<dbReference type="PANTHER" id="PTHR11545">
    <property type="entry name" value="RIBOSOMAL PROTEIN L13"/>
    <property type="match status" value="1"/>
</dbReference>
<dbReference type="Pfam" id="PF00572">
    <property type="entry name" value="Ribosomal_L13"/>
    <property type="match status" value="1"/>
</dbReference>
<dbReference type="GO" id="GO:0003729">
    <property type="term" value="F:mRNA binding"/>
    <property type="evidence" value="ECO:0007669"/>
    <property type="project" value="TreeGrafter"/>
</dbReference>
<dbReference type="Proteomes" id="UP000031129">
    <property type="component" value="Chromosome"/>
</dbReference>
<evidence type="ECO:0000256" key="4">
    <source>
        <dbReference type="HAMAP-Rule" id="MF_01366"/>
    </source>
</evidence>
<feature type="region of interest" description="Disordered" evidence="5">
    <location>
        <begin position="125"/>
        <end position="144"/>
    </location>
</feature>
<dbReference type="AlphaFoldDB" id="A0A0A8ED85"/>
<proteinExistence type="inferred from homology"/>
<sequence>MRQTTFVKRGDVEQKWFVIDAESKILGRLAAFVASRLRGKHYPHFTPHVDMGDKIIIINAEKVLLTAKKEDQKLYYNHSGYPGGLKIRTAREMRDKKPIALLERAIFGMIPHTKLGDKQRKNLYVYPGTEHPHQGQNPGKLEVK</sequence>
<evidence type="ECO:0000256" key="3">
    <source>
        <dbReference type="ARBA" id="ARBA00023274"/>
    </source>
</evidence>
<comment type="subunit">
    <text evidence="4">Part of the 50S ribosomal subunit.</text>
</comment>
<name>A0A0A8ED85_MESFC</name>
<evidence type="ECO:0000256" key="1">
    <source>
        <dbReference type="ARBA" id="ARBA00006227"/>
    </source>
</evidence>
<dbReference type="Gene3D" id="3.90.1180.10">
    <property type="entry name" value="Ribosomal protein L13"/>
    <property type="match status" value="1"/>
</dbReference>
<dbReference type="OrthoDB" id="9801330at2"/>
<dbReference type="GO" id="GO:0017148">
    <property type="term" value="P:negative regulation of translation"/>
    <property type="evidence" value="ECO:0007669"/>
    <property type="project" value="TreeGrafter"/>
</dbReference>
<evidence type="ECO:0000313" key="6">
    <source>
        <dbReference type="EMBL" id="AJC50111.1"/>
    </source>
</evidence>
<dbReference type="CDD" id="cd00392">
    <property type="entry name" value="Ribosomal_L13"/>
    <property type="match status" value="1"/>
</dbReference>
<keyword evidence="3 4" id="KW-0687">Ribonucleoprotein</keyword>
<reference evidence="6 7" key="1">
    <citation type="journal article" date="2015" name="Genome Announc.">
        <title>Complete Genome Sequence of Mycoplasma flocculare Strain Ms42T (ATCC 27399T).</title>
        <authorList>
            <person name="Calcutt M.J."/>
            <person name="Foecking M.F."/>
            <person name="Heidari M.B."/>
            <person name="McIntosh M.A."/>
        </authorList>
    </citation>
    <scope>NUCLEOTIDE SEQUENCE [LARGE SCALE GENOMIC DNA]</scope>
    <source>
        <strain evidence="7">ATCC 27399</strain>
    </source>
</reference>
<gene>
    <name evidence="4 6" type="primary">rplM</name>
    <name evidence="6" type="ORF">MYF_03130</name>
</gene>
<evidence type="ECO:0000313" key="7">
    <source>
        <dbReference type="Proteomes" id="UP000031129"/>
    </source>
</evidence>
<protein>
    <recommendedName>
        <fullName evidence="4">Large ribosomal subunit protein uL13</fullName>
    </recommendedName>
</protein>
<comment type="function">
    <text evidence="4">This protein is one of the early assembly proteins of the 50S ribosomal subunit, although it is not seen to bind rRNA by itself. It is important during the early stages of 50S assembly.</text>
</comment>
<dbReference type="RefSeq" id="WP_002557947.1">
    <property type="nucleotide sequence ID" value="NZ_CP007585.1"/>
</dbReference>
<organism evidence="6 7">
    <name type="scientific">Mesomycoplasma flocculare ATCC 27399</name>
    <dbReference type="NCBI Taxonomy" id="743971"/>
    <lineage>
        <taxon>Bacteria</taxon>
        <taxon>Bacillati</taxon>
        <taxon>Mycoplasmatota</taxon>
        <taxon>Mycoplasmoidales</taxon>
        <taxon>Metamycoplasmataceae</taxon>
        <taxon>Mesomycoplasma</taxon>
    </lineage>
</organism>
<accession>A0A0A8ED85</accession>
<dbReference type="GO" id="GO:0006412">
    <property type="term" value="P:translation"/>
    <property type="evidence" value="ECO:0007669"/>
    <property type="project" value="UniProtKB-UniRule"/>
</dbReference>
<dbReference type="EMBL" id="CP007585">
    <property type="protein sequence ID" value="AJC50111.1"/>
    <property type="molecule type" value="Genomic_DNA"/>
</dbReference>
<dbReference type="SUPFAM" id="SSF52161">
    <property type="entry name" value="Ribosomal protein L13"/>
    <property type="match status" value="1"/>
</dbReference>
<dbReference type="PANTHER" id="PTHR11545:SF2">
    <property type="entry name" value="LARGE RIBOSOMAL SUBUNIT PROTEIN UL13M"/>
    <property type="match status" value="1"/>
</dbReference>
<dbReference type="KEGG" id="mfq:MYF_03130"/>
<evidence type="ECO:0000256" key="2">
    <source>
        <dbReference type="ARBA" id="ARBA00022980"/>
    </source>
</evidence>
<dbReference type="HOGENOM" id="CLU_082184_2_2_14"/>
<dbReference type="PIRSF" id="PIRSF002181">
    <property type="entry name" value="Ribosomal_L13"/>
    <property type="match status" value="1"/>
</dbReference>
<keyword evidence="2 4" id="KW-0689">Ribosomal protein</keyword>